<dbReference type="GO" id="GO:0019901">
    <property type="term" value="F:protein kinase binding"/>
    <property type="evidence" value="ECO:0007669"/>
    <property type="project" value="InterPro"/>
</dbReference>
<dbReference type="PANTHER" id="PTHR15615">
    <property type="match status" value="1"/>
</dbReference>
<feature type="compositionally biased region" description="Pro residues" evidence="1">
    <location>
        <begin position="439"/>
        <end position="450"/>
    </location>
</feature>
<dbReference type="AlphaFoldDB" id="A0A5C3QDT9"/>
<proteinExistence type="predicted"/>
<feature type="compositionally biased region" description="Low complexity" evidence="1">
    <location>
        <begin position="288"/>
        <end position="340"/>
    </location>
</feature>
<feature type="compositionally biased region" description="Low complexity" evidence="1">
    <location>
        <begin position="420"/>
        <end position="438"/>
    </location>
</feature>
<dbReference type="InterPro" id="IPR013922">
    <property type="entry name" value="Cyclin_PHO80-like"/>
</dbReference>
<feature type="region of interest" description="Disordered" evidence="1">
    <location>
        <begin position="43"/>
        <end position="75"/>
    </location>
</feature>
<name>A0A5C3QDT9_9AGAR</name>
<feature type="compositionally biased region" description="Polar residues" evidence="1">
    <location>
        <begin position="269"/>
        <end position="282"/>
    </location>
</feature>
<reference evidence="2 3" key="1">
    <citation type="journal article" date="2019" name="Nat. Ecol. Evol.">
        <title>Megaphylogeny resolves global patterns of mushroom evolution.</title>
        <authorList>
            <person name="Varga T."/>
            <person name="Krizsan K."/>
            <person name="Foldi C."/>
            <person name="Dima B."/>
            <person name="Sanchez-Garcia M."/>
            <person name="Sanchez-Ramirez S."/>
            <person name="Szollosi G.J."/>
            <person name="Szarkandi J.G."/>
            <person name="Papp V."/>
            <person name="Albert L."/>
            <person name="Andreopoulos W."/>
            <person name="Angelini C."/>
            <person name="Antonin V."/>
            <person name="Barry K.W."/>
            <person name="Bougher N.L."/>
            <person name="Buchanan P."/>
            <person name="Buyck B."/>
            <person name="Bense V."/>
            <person name="Catcheside P."/>
            <person name="Chovatia M."/>
            <person name="Cooper J."/>
            <person name="Damon W."/>
            <person name="Desjardin D."/>
            <person name="Finy P."/>
            <person name="Geml J."/>
            <person name="Haridas S."/>
            <person name="Hughes K."/>
            <person name="Justo A."/>
            <person name="Karasinski D."/>
            <person name="Kautmanova I."/>
            <person name="Kiss B."/>
            <person name="Kocsube S."/>
            <person name="Kotiranta H."/>
            <person name="LaButti K.M."/>
            <person name="Lechner B.E."/>
            <person name="Liimatainen K."/>
            <person name="Lipzen A."/>
            <person name="Lukacs Z."/>
            <person name="Mihaltcheva S."/>
            <person name="Morgado L.N."/>
            <person name="Niskanen T."/>
            <person name="Noordeloos M.E."/>
            <person name="Ohm R.A."/>
            <person name="Ortiz-Santana B."/>
            <person name="Ovrebo C."/>
            <person name="Racz N."/>
            <person name="Riley R."/>
            <person name="Savchenko A."/>
            <person name="Shiryaev A."/>
            <person name="Soop K."/>
            <person name="Spirin V."/>
            <person name="Szebenyi C."/>
            <person name="Tomsovsky M."/>
            <person name="Tulloss R.E."/>
            <person name="Uehling J."/>
            <person name="Grigoriev I.V."/>
            <person name="Vagvolgyi C."/>
            <person name="Papp T."/>
            <person name="Martin F.M."/>
            <person name="Miettinen O."/>
            <person name="Hibbett D.S."/>
            <person name="Nagy L.G."/>
        </authorList>
    </citation>
    <scope>NUCLEOTIDE SEQUENCE [LARGE SCALE GENOMIC DNA]</scope>
    <source>
        <strain evidence="2 3">CBS 309.79</strain>
    </source>
</reference>
<feature type="compositionally biased region" description="Polar residues" evidence="1">
    <location>
        <begin position="374"/>
        <end position="385"/>
    </location>
</feature>
<dbReference type="GO" id="GO:0016538">
    <property type="term" value="F:cyclin-dependent protein serine/threonine kinase regulator activity"/>
    <property type="evidence" value="ECO:0007669"/>
    <property type="project" value="TreeGrafter"/>
</dbReference>
<keyword evidence="3" id="KW-1185">Reference proteome</keyword>
<dbReference type="Pfam" id="PF08613">
    <property type="entry name" value="Cyclin"/>
    <property type="match status" value="1"/>
</dbReference>
<dbReference type="GO" id="GO:0000307">
    <property type="term" value="C:cyclin-dependent protein kinase holoenzyme complex"/>
    <property type="evidence" value="ECO:0007669"/>
    <property type="project" value="TreeGrafter"/>
</dbReference>
<accession>A0A5C3QDT9</accession>
<feature type="compositionally biased region" description="Basic residues" evidence="1">
    <location>
        <begin position="405"/>
        <end position="419"/>
    </location>
</feature>
<gene>
    <name evidence="2" type="ORF">BDV98DRAFT_570163</name>
</gene>
<evidence type="ECO:0000313" key="2">
    <source>
        <dbReference type="EMBL" id="TFL00213.1"/>
    </source>
</evidence>
<sequence>MSGVAAERDAVNVQDYPPTDLLKLLASLLSQIASTNDALDLSGASTTTTTTGSGSTTSSSSSTVGGLSNGTEHPPIWNTLTTASRTSLSTLSSPLTFHARNVPTISLEAYLLRILKYCPATNDVFLALLVYFDRMAKLSLEAKGRAFVVDSYNVHRLVIAGVTVSSKFFSDVFYTNSRYAKVGGLPQAELNQLELQFLLLNDFRLTIPHEEMQRYAEQLILFSESSSNPSTTTASSNPSSSSSSSSGAAKFVSARKGSAGTDHDAGMMKTSTFASSRSSQVNGPGRPPAAHGPRSRGVYPSSPGSSSSTPITSHRTKSQSPRFQSTPSSSSSASSSSSLPQQPPQAHLSRGHRQAQVQTAMGAMDGGSSSSYGRQQHTMNGTSTPKAEAIGAESFGSPPPPPSSSHHHSGSNSRPRNRRGSSSPENPHQTYYTHTPQQPNAPPNPNPPSHSHPHPSSSSSNQTPSRGHGHTLSTSTSSSFDSDYDSSVCSSAYTTESESFFDDGSFVDEEGETDDETTIRAGSRFSASASEMGERERGNSVGAGHDVQMASPSPH</sequence>
<dbReference type="Gene3D" id="1.10.472.10">
    <property type="entry name" value="Cyclin-like"/>
    <property type="match status" value="1"/>
</dbReference>
<dbReference type="CDD" id="cd20558">
    <property type="entry name" value="CYCLIN_ScPCL7-like"/>
    <property type="match status" value="1"/>
</dbReference>
<dbReference type="STRING" id="1884261.A0A5C3QDT9"/>
<organism evidence="2 3">
    <name type="scientific">Pterulicium gracile</name>
    <dbReference type="NCBI Taxonomy" id="1884261"/>
    <lineage>
        <taxon>Eukaryota</taxon>
        <taxon>Fungi</taxon>
        <taxon>Dikarya</taxon>
        <taxon>Basidiomycota</taxon>
        <taxon>Agaricomycotina</taxon>
        <taxon>Agaricomycetes</taxon>
        <taxon>Agaricomycetidae</taxon>
        <taxon>Agaricales</taxon>
        <taxon>Pleurotineae</taxon>
        <taxon>Pterulaceae</taxon>
        <taxon>Pterulicium</taxon>
    </lineage>
</organism>
<dbReference type="OrthoDB" id="1060854at2759"/>
<evidence type="ECO:0000256" key="1">
    <source>
        <dbReference type="SAM" id="MobiDB-lite"/>
    </source>
</evidence>
<feature type="compositionally biased region" description="Acidic residues" evidence="1">
    <location>
        <begin position="499"/>
        <end position="516"/>
    </location>
</feature>
<dbReference type="Proteomes" id="UP000305067">
    <property type="component" value="Unassembled WGS sequence"/>
</dbReference>
<protein>
    <submittedName>
        <fullName evidence="2">Cyclin-domain-containing protein</fullName>
    </submittedName>
</protein>
<feature type="compositionally biased region" description="Low complexity" evidence="1">
    <location>
        <begin position="226"/>
        <end position="246"/>
    </location>
</feature>
<evidence type="ECO:0000313" key="3">
    <source>
        <dbReference type="Proteomes" id="UP000305067"/>
    </source>
</evidence>
<feature type="compositionally biased region" description="Low complexity" evidence="1">
    <location>
        <begin position="454"/>
        <end position="491"/>
    </location>
</feature>
<feature type="compositionally biased region" description="Low complexity" evidence="1">
    <location>
        <begin position="43"/>
        <end position="71"/>
    </location>
</feature>
<dbReference type="PANTHER" id="PTHR15615:SF94">
    <property type="entry name" value="PHO85 CYCLIN-6-RELATED"/>
    <property type="match status" value="1"/>
</dbReference>
<feature type="region of interest" description="Disordered" evidence="1">
    <location>
        <begin position="226"/>
        <end position="555"/>
    </location>
</feature>
<dbReference type="EMBL" id="ML178830">
    <property type="protein sequence ID" value="TFL00213.1"/>
    <property type="molecule type" value="Genomic_DNA"/>
</dbReference>
<dbReference type="GO" id="GO:0005634">
    <property type="term" value="C:nucleus"/>
    <property type="evidence" value="ECO:0007669"/>
    <property type="project" value="TreeGrafter"/>
</dbReference>